<sequence>MKAWLDLIDGGNLRRKLEKPLAIEMLDIRTEERFFGDVVIISPTGLGIRSDAPWKQGYRVRLSANLDVIVRGIFGRELDGVRGYDIVEVLRDGIVGQRLSNEEYALLVGEPEQFIDMVCQYMPESVQGAVRGRLLERLEKLQLIDELAVGQIWAYGESGLRSLGRGQLSLPYDFLVCGMQAALADGAAKRDFLAQEGRYYDLHFLPLSPRRGGVVALDITEVVRKERFGRDYERKVYRDVILAATQGRLVLLEEPEMRLLKDEGVLLAEGEVCNPADVRKARSEIKKVLCETVAKMAEQGKTEVGHVTDSPSDTVAAAGRAPVWSDRKVNLFLLCCMEALTNAVKHAGQGGFELRWAQEEKAEPVGMVTAAASDAGTVPCQEKGSPARWHGALRFWVADQGPGIPLEEIPKATLMDRYSTKGSLGSGFYIMLQGLGLYSSAKETPECDGDAKGRLLLHTGVGGTVVGQEWKTIPLHHPPFPSYSYY</sequence>
<evidence type="ECO:0000313" key="2">
    <source>
        <dbReference type="Proteomes" id="UP000471031"/>
    </source>
</evidence>
<dbReference type="Proteomes" id="UP000471031">
    <property type="component" value="Unassembled WGS sequence"/>
</dbReference>
<dbReference type="Gene3D" id="3.30.565.10">
    <property type="entry name" value="Histidine kinase-like ATPase, C-terminal domain"/>
    <property type="match status" value="1"/>
</dbReference>
<name>A0A845LB92_HELGE</name>
<protein>
    <submittedName>
        <fullName evidence="1">Uncharacterized protein</fullName>
    </submittedName>
</protein>
<dbReference type="RefSeq" id="WP_161261414.1">
    <property type="nucleotide sequence ID" value="NZ_JAFBDC010000004.1"/>
</dbReference>
<comment type="caution">
    <text evidence="1">The sequence shown here is derived from an EMBL/GenBank/DDBJ whole genome shotgun (WGS) entry which is preliminary data.</text>
</comment>
<dbReference type="InterPro" id="IPR036890">
    <property type="entry name" value="HATPase_C_sf"/>
</dbReference>
<dbReference type="OrthoDB" id="2595312at2"/>
<dbReference type="SUPFAM" id="SSF55874">
    <property type="entry name" value="ATPase domain of HSP90 chaperone/DNA topoisomerase II/histidine kinase"/>
    <property type="match status" value="1"/>
</dbReference>
<proteinExistence type="predicted"/>
<organism evidence="1 2">
    <name type="scientific">Heliomicrobium gestii</name>
    <name type="common">Heliobacterium gestii</name>
    <dbReference type="NCBI Taxonomy" id="2699"/>
    <lineage>
        <taxon>Bacteria</taxon>
        <taxon>Bacillati</taxon>
        <taxon>Bacillota</taxon>
        <taxon>Clostridia</taxon>
        <taxon>Eubacteriales</taxon>
        <taxon>Heliobacteriaceae</taxon>
        <taxon>Heliomicrobium</taxon>
    </lineage>
</organism>
<dbReference type="EMBL" id="WXEX01000005">
    <property type="protein sequence ID" value="MZP42841.1"/>
    <property type="molecule type" value="Genomic_DNA"/>
</dbReference>
<dbReference type="AlphaFoldDB" id="A0A845LB92"/>
<gene>
    <name evidence="1" type="ORF">GTO89_07285</name>
</gene>
<evidence type="ECO:0000313" key="1">
    <source>
        <dbReference type="EMBL" id="MZP42841.1"/>
    </source>
</evidence>
<keyword evidence="2" id="KW-1185">Reference proteome</keyword>
<reference evidence="1 2" key="1">
    <citation type="submission" date="2020-01" db="EMBL/GenBank/DDBJ databases">
        <title>Whole genome sequence of Heliobacterium gestii DSM 11169.</title>
        <authorList>
            <person name="Kyndt J.A."/>
            <person name="Meyer T.E."/>
        </authorList>
    </citation>
    <scope>NUCLEOTIDE SEQUENCE [LARGE SCALE GENOMIC DNA]</scope>
    <source>
        <strain evidence="1 2">DSM 11169</strain>
    </source>
</reference>
<accession>A0A845LB92</accession>